<dbReference type="KEGG" id="pgri:PgNI_00459"/>
<dbReference type="InterPro" id="IPR015943">
    <property type="entry name" value="WD40/YVTN_repeat-like_dom_sf"/>
</dbReference>
<name>A0A6P8BFH6_PYRGI</name>
<feature type="region of interest" description="Disordered" evidence="4">
    <location>
        <begin position="46"/>
        <end position="75"/>
    </location>
</feature>
<gene>
    <name evidence="6" type="ORF">PgNI_00459</name>
</gene>
<dbReference type="GO" id="GO:0017183">
    <property type="term" value="P:protein histidyl modification to diphthamide"/>
    <property type="evidence" value="ECO:0007669"/>
    <property type="project" value="TreeGrafter"/>
</dbReference>
<dbReference type="AlphaFoldDB" id="A0A6P8BFH6"/>
<keyword evidence="1" id="KW-0853">WD repeat</keyword>
<dbReference type="Gene3D" id="2.130.10.10">
    <property type="entry name" value="YVTN repeat-like/Quinoprotein amine dehydrogenase"/>
    <property type="match status" value="1"/>
</dbReference>
<dbReference type="PANTHER" id="PTHR46042:SF1">
    <property type="entry name" value="DIPHTHINE METHYLTRANSFERASE"/>
    <property type="match status" value="1"/>
</dbReference>
<keyword evidence="2" id="KW-0677">Repeat</keyword>
<dbReference type="InterPro" id="IPR052415">
    <property type="entry name" value="Diphthine_MTase"/>
</dbReference>
<protein>
    <submittedName>
        <fullName evidence="6">Uncharacterized protein</fullName>
    </submittedName>
</protein>
<evidence type="ECO:0000256" key="1">
    <source>
        <dbReference type="ARBA" id="ARBA00022574"/>
    </source>
</evidence>
<evidence type="ECO:0000256" key="2">
    <source>
        <dbReference type="ARBA" id="ARBA00022737"/>
    </source>
</evidence>
<organism evidence="5 6">
    <name type="scientific">Pyricularia grisea</name>
    <name type="common">Crabgrass-specific blast fungus</name>
    <name type="synonym">Magnaporthe grisea</name>
    <dbReference type="NCBI Taxonomy" id="148305"/>
    <lineage>
        <taxon>Eukaryota</taxon>
        <taxon>Fungi</taxon>
        <taxon>Dikarya</taxon>
        <taxon>Ascomycota</taxon>
        <taxon>Pezizomycotina</taxon>
        <taxon>Sordariomycetes</taxon>
        <taxon>Sordariomycetidae</taxon>
        <taxon>Magnaporthales</taxon>
        <taxon>Pyriculariaceae</taxon>
        <taxon>Pyricularia</taxon>
    </lineage>
</organism>
<evidence type="ECO:0000313" key="6">
    <source>
        <dbReference type="RefSeq" id="XP_030985806.1"/>
    </source>
</evidence>
<dbReference type="Proteomes" id="UP000515153">
    <property type="component" value="Unplaced"/>
</dbReference>
<reference evidence="6" key="2">
    <citation type="submission" date="2019-10" db="EMBL/GenBank/DDBJ databases">
        <authorList>
            <consortium name="NCBI Genome Project"/>
        </authorList>
    </citation>
    <scope>NUCLEOTIDE SEQUENCE</scope>
    <source>
        <strain evidence="6">NI907</strain>
    </source>
</reference>
<dbReference type="GO" id="GO:0061685">
    <property type="term" value="F:diphthine methylesterase activity"/>
    <property type="evidence" value="ECO:0007669"/>
    <property type="project" value="TreeGrafter"/>
</dbReference>
<comment type="pathway">
    <text evidence="3">Protein modification.</text>
</comment>
<dbReference type="SUPFAM" id="SSF50978">
    <property type="entry name" value="WD40 repeat-like"/>
    <property type="match status" value="1"/>
</dbReference>
<evidence type="ECO:0000256" key="4">
    <source>
        <dbReference type="SAM" id="MobiDB-lite"/>
    </source>
</evidence>
<accession>A0A6P8BFH6</accession>
<feature type="compositionally biased region" description="Basic and acidic residues" evidence="4">
    <location>
        <begin position="46"/>
        <end position="55"/>
    </location>
</feature>
<dbReference type="InterPro" id="IPR036322">
    <property type="entry name" value="WD40_repeat_dom_sf"/>
</dbReference>
<reference evidence="6" key="1">
    <citation type="journal article" date="2019" name="Mol. Biol. Evol.">
        <title>Blast fungal genomes show frequent chromosomal changes, gene gains and losses, and effector gene turnover.</title>
        <authorList>
            <person name="Gomez Luciano L.B."/>
            <person name="Jason Tsai I."/>
            <person name="Chuma I."/>
            <person name="Tosa Y."/>
            <person name="Chen Y.H."/>
            <person name="Li J.Y."/>
            <person name="Li M.Y."/>
            <person name="Jade Lu M.Y."/>
            <person name="Nakayashiki H."/>
            <person name="Li W.H."/>
        </authorList>
    </citation>
    <scope>NUCLEOTIDE SEQUENCE</scope>
    <source>
        <strain evidence="6">NI907</strain>
    </source>
</reference>
<dbReference type="RefSeq" id="XP_030985806.1">
    <property type="nucleotide sequence ID" value="XM_031120539.1"/>
</dbReference>
<proteinExistence type="predicted"/>
<reference evidence="6" key="3">
    <citation type="submission" date="2025-08" db="UniProtKB">
        <authorList>
            <consortium name="RefSeq"/>
        </authorList>
    </citation>
    <scope>IDENTIFICATION</scope>
    <source>
        <strain evidence="6">NI907</strain>
    </source>
</reference>
<dbReference type="PANTHER" id="PTHR46042">
    <property type="entry name" value="DIPHTHINE METHYLTRANSFERASE"/>
    <property type="match status" value="1"/>
</dbReference>
<sequence>MAEDEGTIIKSLTSVQLPMEPACLEFCPAHPEYLIIGSWHLIKDDHQDGTQAREQDEGDDQAGDHQGVAASQKQRHMGRVDLYRIQGEQVDLVQTDEQPESAIWDVQFQRHDGRADVFAAGSSAGTVSIYKVWVSSAPAADHPEAALRKLSVVGPISAGGSNDDEDDDDDGGKVMITKCCWHPTIPDLLAVSNLAGEVHLICLDGKDDLFTPLSVTRVSALAHTEPAWTVALSPQVATPEGTDDRVFTLYSGGDDMAFRYASVAMRGAAASPAEGGAATTTTTTRTFDDALFNPAKKSWHMAGVVSILPLPITLPSDGSQIVVTGSYDDHVRVCAVRPLHETYGMATARVLAELHLGGGAWRLRVMEMVADPGGSSCRLRILAPCMSVGSRVLEICGADDTQEWTIQVLGSWCEETAGASMLNYGSDVQPRREGTGGDGGDNQFTCVSSNFYGKMLYLWRF</sequence>
<keyword evidence="5" id="KW-1185">Reference proteome</keyword>
<evidence type="ECO:0000313" key="5">
    <source>
        <dbReference type="Proteomes" id="UP000515153"/>
    </source>
</evidence>
<evidence type="ECO:0000256" key="3">
    <source>
        <dbReference type="ARBA" id="ARBA00043952"/>
    </source>
</evidence>
<dbReference type="GO" id="GO:0005737">
    <property type="term" value="C:cytoplasm"/>
    <property type="evidence" value="ECO:0007669"/>
    <property type="project" value="TreeGrafter"/>
</dbReference>
<dbReference type="GeneID" id="41955453"/>